<keyword evidence="3" id="KW-0456">Lyase</keyword>
<dbReference type="AlphaFoldDB" id="A0A6J4HNS6"/>
<dbReference type="InterPro" id="IPR043594">
    <property type="entry name" value="HMGL"/>
</dbReference>
<reference evidence="5" key="1">
    <citation type="submission" date="2020-02" db="EMBL/GenBank/DDBJ databases">
        <authorList>
            <person name="Meier V. D."/>
        </authorList>
    </citation>
    <scope>NUCLEOTIDE SEQUENCE</scope>
    <source>
        <strain evidence="5">AVDCRST_MAG26</strain>
    </source>
</reference>
<dbReference type="FunFam" id="3.20.20.70:FF:000071">
    <property type="entry name" value="Hydroxymethylglutaryl-CoA lyase"/>
    <property type="match status" value="1"/>
</dbReference>
<dbReference type="GO" id="GO:0046872">
    <property type="term" value="F:metal ion binding"/>
    <property type="evidence" value="ECO:0007669"/>
    <property type="project" value="UniProtKB-KW"/>
</dbReference>
<dbReference type="EMBL" id="CADCTK010000207">
    <property type="protein sequence ID" value="CAA9229448.1"/>
    <property type="molecule type" value="Genomic_DNA"/>
</dbReference>
<name>A0A6J4HNS6_9CHLR</name>
<dbReference type="NCBIfam" id="NF004283">
    <property type="entry name" value="PRK05692.1"/>
    <property type="match status" value="1"/>
</dbReference>
<dbReference type="Pfam" id="PF00682">
    <property type="entry name" value="HMGL-like"/>
    <property type="match status" value="1"/>
</dbReference>
<organism evidence="5">
    <name type="scientific">uncultured Chloroflexia bacterium</name>
    <dbReference type="NCBI Taxonomy" id="1672391"/>
    <lineage>
        <taxon>Bacteria</taxon>
        <taxon>Bacillati</taxon>
        <taxon>Chloroflexota</taxon>
        <taxon>Chloroflexia</taxon>
        <taxon>environmental samples</taxon>
    </lineage>
</organism>
<dbReference type="PANTHER" id="PTHR42738">
    <property type="entry name" value="HYDROXYMETHYLGLUTARYL-COA LYASE"/>
    <property type="match status" value="1"/>
</dbReference>
<proteinExistence type="inferred from homology"/>
<gene>
    <name evidence="5" type="ORF">AVDCRST_MAG26-891</name>
</gene>
<dbReference type="SUPFAM" id="SSF51569">
    <property type="entry name" value="Aldolase"/>
    <property type="match status" value="1"/>
</dbReference>
<accession>A0A6J4HNS6</accession>
<dbReference type="GO" id="GO:0006552">
    <property type="term" value="P:L-leucine catabolic process"/>
    <property type="evidence" value="ECO:0007669"/>
    <property type="project" value="TreeGrafter"/>
</dbReference>
<dbReference type="Gene3D" id="3.20.20.70">
    <property type="entry name" value="Aldolase class I"/>
    <property type="match status" value="1"/>
</dbReference>
<dbReference type="GO" id="GO:0004419">
    <property type="term" value="F:hydroxymethylglutaryl-CoA lyase activity"/>
    <property type="evidence" value="ECO:0007669"/>
    <property type="project" value="TreeGrafter"/>
</dbReference>
<evidence type="ECO:0000259" key="4">
    <source>
        <dbReference type="PROSITE" id="PS50991"/>
    </source>
</evidence>
<evidence type="ECO:0000256" key="1">
    <source>
        <dbReference type="ARBA" id="ARBA00009405"/>
    </source>
</evidence>
<keyword evidence="2" id="KW-0479">Metal-binding</keyword>
<feature type="domain" description="Pyruvate carboxyltransferase" evidence="4">
    <location>
        <begin position="25"/>
        <end position="292"/>
    </location>
</feature>
<evidence type="ECO:0000256" key="3">
    <source>
        <dbReference type="ARBA" id="ARBA00023239"/>
    </source>
</evidence>
<evidence type="ECO:0000313" key="5">
    <source>
        <dbReference type="EMBL" id="CAA9229448.1"/>
    </source>
</evidence>
<dbReference type="GO" id="GO:0046951">
    <property type="term" value="P:ketone body biosynthetic process"/>
    <property type="evidence" value="ECO:0007669"/>
    <property type="project" value="TreeGrafter"/>
</dbReference>
<dbReference type="InterPro" id="IPR000891">
    <property type="entry name" value="PYR_CT"/>
</dbReference>
<dbReference type="InterPro" id="IPR013785">
    <property type="entry name" value="Aldolase_TIM"/>
</dbReference>
<protein>
    <submittedName>
        <fullName evidence="5">Pyruvate:Oxaloacetate transcarboxylase domain protein</fullName>
    </submittedName>
</protein>
<dbReference type="CDD" id="cd07938">
    <property type="entry name" value="DRE_TIM_HMGL"/>
    <property type="match status" value="1"/>
</dbReference>
<keyword evidence="5" id="KW-0670">Pyruvate</keyword>
<sequence>MARSGGANGGRQRIAADDYSLPQHVYVREVGPRDGLQNEDLVLETDAKIRLIDALSRTGLREIEAASFVHPRSVPQMADADAVFAGIRRRPGVLYSAIAPNVVGTRRALAAGADAVQLFLSASESHNHSNVNMSIAASLEQAADMARLVHDAGKTFDAVLSVVFGCPFEGDVPVERVLEIVERLLAMGAREITFGDTTGMAHPRLVREVLLAFRACFPHTPLRFHPHSARGAGLANVLAALEVGVDRLDASVGGIGGCPFAPGAPGNICTEDLVHMLHEMGIETGIDLPRMIEAARLTETLLGHQLPGQTMKAGICGHIPDGRPRKQAAEASHAAAL</sequence>
<comment type="similarity">
    <text evidence="1">Belongs to the HMG-CoA lyase family.</text>
</comment>
<dbReference type="PROSITE" id="PS50991">
    <property type="entry name" value="PYR_CT"/>
    <property type="match status" value="1"/>
</dbReference>
<dbReference type="PANTHER" id="PTHR42738:SF7">
    <property type="entry name" value="HYDROXYMETHYLGLUTARYL-COA LYASE"/>
    <property type="match status" value="1"/>
</dbReference>
<evidence type="ECO:0000256" key="2">
    <source>
        <dbReference type="ARBA" id="ARBA00022723"/>
    </source>
</evidence>